<dbReference type="Proteomes" id="UP000019132">
    <property type="component" value="Unassembled WGS sequence"/>
</dbReference>
<sequence>MTSDGDEPKGMKKKTKRVTLKDGSAGSNNGDAGNDGSEAKAFTKGMLVQVRSASNAKKLLAATIVRVHRSGDVTVQYAETGETEKKVPISRVQRESLSQPRSFKEGDAVLYQWPLLTPSNKEEIPWRSGVVKSCRSDGSFDIMDSTSDEVVKKVAALAVKKKAASKTRKQQNAEDDGVTSDDGGQDKEDKDLLLAVDAAIEFRNKKGVWRCGRIHRMRKDGTFDVVHGEEDGDDEEVVKRVERKQIRKPKRKKNKANAGGKDDSDDGKNSENDDDMKAIQNRKGLAKSGPKKKKKLQADDEDEEKDEETDSSDSLSGRRPRVSRSLPPLRINQMVQFPGPNGILRRGRIKLLRKDDDTCDLEHASDPETVSKRVPIDSIRPVSAFANLLWRPAWMSQQDPRVFPLNARVFYRTKDGLERKAVVVKIWKESVGRTGPAYDIEDMLDGAVVKKILGSKLRIVPWLNYSLPSLMPGSLFMGGAPQKGMAVRFRRCAANGRSWSWAHGVVVRVKKSDAACVVEYVSAKGTKEQVQVFNSDIQTRFFLPPSFQNPLKDLLPTLELPGVGMYAVRSPVEVSNGTNVFLGSVLACNEQENTYTIEYNDGRKEKHVSRDRVRLSLRKLRIGTDVTMIIEGPCKEVSTLDGEVAWVHRDEKVAVRIHGGNNDVFAEVCSHALLVDGKPAFTAPLSSTWLELLGFYLNVAAEIVVFMWLCFGMVVEMGEMIRLFDGTSSDALEDADTMTELYARRQVDWTSCALSPTELGNSSSYALIPKHVIATDRAWLVVLLAVKALFTLACALYGARLVYSKIMAIQDNFVDIREYQRDRVVHRRLGHVMGGALTVSYLTLLVYASLLNRFEYYCLLSPQTSAGSKSSNSMLQFDDVALQVDMFAVHSSYDTTVELLVGLAAKTTINLFRAMAFHVLLFAFPVSSTAFFKRVLYVGPSIGIAAWLSAMAVAALHVFYYVQKTEMVAHRVLTQTQHGDWSVVLVLVTIWFNVSVYNLVAASGRYAEERHSVLNARSSSEDQELTDDILDQAERGEFGLQAKREVLLAKVERVQTELGVCKLNLVQLQSHAVVHIVAMSLGIYADSTLRASVAYDHKAGVRVAVLHAMTFHLVMCILWLIVSVLASLYARTVKQEPRVAALWKYLLDV</sequence>
<dbReference type="OMA" id="DGEVAWI"/>
<feature type="transmembrane region" description="Helical" evidence="2">
    <location>
        <begin position="829"/>
        <end position="850"/>
    </location>
</feature>
<name>K3WQU5_GLOUD</name>
<reference evidence="4" key="3">
    <citation type="submission" date="2015-02" db="UniProtKB">
        <authorList>
            <consortium name="EnsemblProtists"/>
        </authorList>
    </citation>
    <scope>IDENTIFICATION</scope>
    <source>
        <strain evidence="4">DAOM BR144</strain>
    </source>
</reference>
<dbReference type="InterPro" id="IPR008395">
    <property type="entry name" value="Agenet-like_dom"/>
</dbReference>
<feature type="transmembrane region" description="Helical" evidence="2">
    <location>
        <begin position="911"/>
        <end position="932"/>
    </location>
</feature>
<dbReference type="eggNOG" id="ENOG502RI77">
    <property type="taxonomic scope" value="Eukaryota"/>
</dbReference>
<reference evidence="5" key="2">
    <citation type="submission" date="2010-04" db="EMBL/GenBank/DDBJ databases">
        <authorList>
            <person name="Buell R."/>
            <person name="Hamilton J."/>
            <person name="Hostetler J."/>
        </authorList>
    </citation>
    <scope>NUCLEOTIDE SEQUENCE [LARGE SCALE GENOMIC DNA]</scope>
    <source>
        <strain evidence="5">DAOM:BR144</strain>
    </source>
</reference>
<feature type="transmembrane region" description="Helical" evidence="2">
    <location>
        <begin position="1105"/>
        <end position="1130"/>
    </location>
</feature>
<feature type="region of interest" description="Disordered" evidence="1">
    <location>
        <begin position="224"/>
        <end position="338"/>
    </location>
</feature>
<dbReference type="InParanoid" id="K3WQU5"/>
<feature type="transmembrane region" description="Helical" evidence="2">
    <location>
        <begin position="778"/>
        <end position="799"/>
    </location>
</feature>
<dbReference type="EnsemblProtists" id="PYU1_T007337">
    <property type="protein sequence ID" value="PYU1_T007337"/>
    <property type="gene ID" value="PYU1_G007321"/>
</dbReference>
<feature type="transmembrane region" description="Helical" evidence="2">
    <location>
        <begin position="982"/>
        <end position="1000"/>
    </location>
</feature>
<keyword evidence="2" id="KW-0472">Membrane</keyword>
<feature type="compositionally biased region" description="Acidic residues" evidence="1">
    <location>
        <begin position="299"/>
        <end position="311"/>
    </location>
</feature>
<feature type="compositionally biased region" description="Low complexity" evidence="1">
    <location>
        <begin position="312"/>
        <end position="330"/>
    </location>
</feature>
<dbReference type="VEuPathDB" id="FungiDB:PYU1_G007321"/>
<protein>
    <recommendedName>
        <fullName evidence="3">Agenet-like domain-containing protein</fullName>
    </recommendedName>
</protein>
<keyword evidence="5" id="KW-1185">Reference proteome</keyword>
<evidence type="ECO:0000313" key="5">
    <source>
        <dbReference type="Proteomes" id="UP000019132"/>
    </source>
</evidence>
<keyword evidence="2" id="KW-1133">Transmembrane helix</keyword>
<feature type="compositionally biased region" description="Basic residues" evidence="1">
    <location>
        <begin position="245"/>
        <end position="255"/>
    </location>
</feature>
<evidence type="ECO:0000313" key="4">
    <source>
        <dbReference type="EnsemblProtists" id="PYU1_T007337"/>
    </source>
</evidence>
<feature type="transmembrane region" description="Helical" evidence="2">
    <location>
        <begin position="695"/>
        <end position="715"/>
    </location>
</feature>
<feature type="region of interest" description="Disordered" evidence="1">
    <location>
        <begin position="161"/>
        <end position="188"/>
    </location>
</feature>
<feature type="transmembrane region" description="Helical" evidence="2">
    <location>
        <begin position="944"/>
        <end position="962"/>
    </location>
</feature>
<dbReference type="AlphaFoldDB" id="K3WQU5"/>
<dbReference type="EMBL" id="GL376629">
    <property type="status" value="NOT_ANNOTATED_CDS"/>
    <property type="molecule type" value="Genomic_DNA"/>
</dbReference>
<dbReference type="HOGENOM" id="CLU_005500_0_0_1"/>
<keyword evidence="2" id="KW-0812">Transmembrane</keyword>
<feature type="compositionally biased region" description="Basic and acidic residues" evidence="1">
    <location>
        <begin position="260"/>
        <end position="277"/>
    </location>
</feature>
<feature type="domain" description="Agenet-like" evidence="3">
    <location>
        <begin position="199"/>
        <end position="249"/>
    </location>
</feature>
<evidence type="ECO:0000259" key="3">
    <source>
        <dbReference type="Pfam" id="PF05641"/>
    </source>
</evidence>
<reference evidence="5" key="1">
    <citation type="journal article" date="2010" name="Genome Biol.">
        <title>Genome sequence of the necrotrophic plant pathogen Pythium ultimum reveals original pathogenicity mechanisms and effector repertoire.</title>
        <authorList>
            <person name="Levesque C.A."/>
            <person name="Brouwer H."/>
            <person name="Cano L."/>
            <person name="Hamilton J.P."/>
            <person name="Holt C."/>
            <person name="Huitema E."/>
            <person name="Raffaele S."/>
            <person name="Robideau G.P."/>
            <person name="Thines M."/>
            <person name="Win J."/>
            <person name="Zerillo M.M."/>
            <person name="Beakes G.W."/>
            <person name="Boore J.L."/>
            <person name="Busam D."/>
            <person name="Dumas B."/>
            <person name="Ferriera S."/>
            <person name="Fuerstenberg S.I."/>
            <person name="Gachon C.M."/>
            <person name="Gaulin E."/>
            <person name="Govers F."/>
            <person name="Grenville-Briggs L."/>
            <person name="Horner N."/>
            <person name="Hostetler J."/>
            <person name="Jiang R.H."/>
            <person name="Johnson J."/>
            <person name="Krajaejun T."/>
            <person name="Lin H."/>
            <person name="Meijer H.J."/>
            <person name="Moore B."/>
            <person name="Morris P."/>
            <person name="Phuntmart V."/>
            <person name="Puiu D."/>
            <person name="Shetty J."/>
            <person name="Stajich J.E."/>
            <person name="Tripathy S."/>
            <person name="Wawra S."/>
            <person name="van West P."/>
            <person name="Whitty B.R."/>
            <person name="Coutinho P.M."/>
            <person name="Henrissat B."/>
            <person name="Martin F."/>
            <person name="Thomas P.D."/>
            <person name="Tyler B.M."/>
            <person name="De Vries R.P."/>
            <person name="Kamoun S."/>
            <person name="Yandell M."/>
            <person name="Tisserat N."/>
            <person name="Buell C.R."/>
        </authorList>
    </citation>
    <scope>NUCLEOTIDE SEQUENCE</scope>
    <source>
        <strain evidence="5">DAOM:BR144</strain>
    </source>
</reference>
<accession>K3WQU5</accession>
<feature type="compositionally biased region" description="Basic and acidic residues" evidence="1">
    <location>
        <begin position="1"/>
        <end position="10"/>
    </location>
</feature>
<feature type="compositionally biased region" description="Low complexity" evidence="1">
    <location>
        <begin position="22"/>
        <end position="36"/>
    </location>
</feature>
<organism evidence="4 5">
    <name type="scientific">Globisporangium ultimum (strain ATCC 200006 / CBS 805.95 / DAOM BR144)</name>
    <name type="common">Pythium ultimum</name>
    <dbReference type="NCBI Taxonomy" id="431595"/>
    <lineage>
        <taxon>Eukaryota</taxon>
        <taxon>Sar</taxon>
        <taxon>Stramenopiles</taxon>
        <taxon>Oomycota</taxon>
        <taxon>Peronosporomycetes</taxon>
        <taxon>Pythiales</taxon>
        <taxon>Pythiaceae</taxon>
        <taxon>Globisporangium</taxon>
    </lineage>
</organism>
<evidence type="ECO:0000256" key="2">
    <source>
        <dbReference type="SAM" id="Phobius"/>
    </source>
</evidence>
<evidence type="ECO:0000256" key="1">
    <source>
        <dbReference type="SAM" id="MobiDB-lite"/>
    </source>
</evidence>
<proteinExistence type="predicted"/>
<dbReference type="Pfam" id="PF05641">
    <property type="entry name" value="Agenet"/>
    <property type="match status" value="1"/>
</dbReference>
<feature type="region of interest" description="Disordered" evidence="1">
    <location>
        <begin position="1"/>
        <end position="38"/>
    </location>
</feature>